<dbReference type="AlphaFoldDB" id="A0A4V1N3V2"/>
<evidence type="ECO:0000313" key="2">
    <source>
        <dbReference type="EMBL" id="RXR29956.1"/>
    </source>
</evidence>
<gene>
    <name evidence="2" type="ORF">EQG66_05325</name>
</gene>
<dbReference type="Pfam" id="PF10082">
    <property type="entry name" value="BBP2_2"/>
    <property type="match status" value="1"/>
</dbReference>
<proteinExistence type="predicted"/>
<name>A0A4V1N3V2_9SPHN</name>
<accession>A0A4V1N3V2</accession>
<evidence type="ECO:0008006" key="4">
    <source>
        <dbReference type="Google" id="ProtNLM"/>
    </source>
</evidence>
<dbReference type="InterPro" id="IPR023614">
    <property type="entry name" value="Porin_dom_sf"/>
</dbReference>
<organism evidence="2 3">
    <name type="scientific">Sphingobium fluviale</name>
    <dbReference type="NCBI Taxonomy" id="2506423"/>
    <lineage>
        <taxon>Bacteria</taxon>
        <taxon>Pseudomonadati</taxon>
        <taxon>Pseudomonadota</taxon>
        <taxon>Alphaproteobacteria</taxon>
        <taxon>Sphingomonadales</taxon>
        <taxon>Sphingomonadaceae</taxon>
        <taxon>Sphingobium</taxon>
    </lineage>
</organism>
<dbReference type="Gene3D" id="2.40.160.10">
    <property type="entry name" value="Porin"/>
    <property type="match status" value="1"/>
</dbReference>
<protein>
    <recommendedName>
        <fullName evidence="4">DUF560 domain-containing protein</fullName>
    </recommendedName>
</protein>
<keyword evidence="1" id="KW-0732">Signal</keyword>
<reference evidence="3" key="1">
    <citation type="submission" date="2019-01" db="EMBL/GenBank/DDBJ databases">
        <title>Cytophagaceae bacterium strain CAR-16.</title>
        <authorList>
            <person name="Chen W.-M."/>
        </authorList>
    </citation>
    <scope>NUCLEOTIDE SEQUENCE [LARGE SCALE GENOMIC DNA]</scope>
    <source>
        <strain evidence="3">CHR27</strain>
    </source>
</reference>
<dbReference type="OrthoDB" id="7509111at2"/>
<evidence type="ECO:0000313" key="3">
    <source>
        <dbReference type="Proteomes" id="UP000290958"/>
    </source>
</evidence>
<keyword evidence="3" id="KW-1185">Reference proteome</keyword>
<dbReference type="SUPFAM" id="SSF56935">
    <property type="entry name" value="Porins"/>
    <property type="match status" value="1"/>
</dbReference>
<feature type="signal peptide" evidence="1">
    <location>
        <begin position="1"/>
        <end position="23"/>
    </location>
</feature>
<comment type="caution">
    <text evidence="2">The sequence shown here is derived from an EMBL/GenBank/DDBJ whole genome shotgun (WGS) entry which is preliminary data.</text>
</comment>
<dbReference type="Proteomes" id="UP000290958">
    <property type="component" value="Unassembled WGS sequence"/>
</dbReference>
<evidence type="ECO:0000256" key="1">
    <source>
        <dbReference type="SAM" id="SignalP"/>
    </source>
</evidence>
<dbReference type="RefSeq" id="WP_129403500.1">
    <property type="nucleotide sequence ID" value="NZ_SBKP01000003.1"/>
</dbReference>
<sequence>MRNKLIILSGASLVSALPAMAYAQAPAAGGSSSGLSINASAEVRHDSNIARTSAATAALRGLSRSDQKFSPNLNLSLGRSIGAHSVSLSSSLGYDFHRHNTRLDRERIQAGASVALSMSPCAPSFNSSISRRQSELGEVADAFGNLQTVSNAETQWSVGGTIACGKSFGLRPTAGITYQDNSNSSTQRQGTNKRITTYQVGLGYLHPSIGDIQLFAQQRELRFKNQFLPTGEQNGNRQRSYGVSFSRNIGARLQGSASVNWSDVESRQPGVRGFSGVNWSANLSLKATPRMQIQAGLGKSITSSLAIDSNYNVSTDYSIGASYAVSPRINFNTGYSHTKRRFEGALGVFTPGLAPVNVLTNDKKNSVYASVDYMFSPKLKFILDGGHDARSANAAFYDYKNNRVALRAELTL</sequence>
<dbReference type="EMBL" id="SBKP01000003">
    <property type="protein sequence ID" value="RXR29956.1"/>
    <property type="molecule type" value="Genomic_DNA"/>
</dbReference>
<dbReference type="InterPro" id="IPR018759">
    <property type="entry name" value="BBP2_2"/>
</dbReference>
<feature type="chain" id="PRO_5020911196" description="DUF560 domain-containing protein" evidence="1">
    <location>
        <begin position="24"/>
        <end position="412"/>
    </location>
</feature>